<evidence type="ECO:0000313" key="2">
    <source>
        <dbReference type="EMBL" id="RPA73656.1"/>
    </source>
</evidence>
<protein>
    <recommendedName>
        <fullName evidence="4">BTB domain-containing protein</fullName>
    </recommendedName>
</protein>
<gene>
    <name evidence="2" type="ORF">BJ508DRAFT_48045</name>
</gene>
<dbReference type="Gene3D" id="3.30.710.10">
    <property type="entry name" value="Potassium Channel Kv1.1, Chain A"/>
    <property type="match status" value="1"/>
</dbReference>
<evidence type="ECO:0000256" key="1">
    <source>
        <dbReference type="SAM" id="MobiDB-lite"/>
    </source>
</evidence>
<dbReference type="OrthoDB" id="6350321at2759"/>
<dbReference type="Proteomes" id="UP000275078">
    <property type="component" value="Unassembled WGS sequence"/>
</dbReference>
<feature type="region of interest" description="Disordered" evidence="1">
    <location>
        <begin position="332"/>
        <end position="387"/>
    </location>
</feature>
<feature type="compositionally biased region" description="Acidic residues" evidence="1">
    <location>
        <begin position="357"/>
        <end position="387"/>
    </location>
</feature>
<reference evidence="2 3" key="1">
    <citation type="journal article" date="2018" name="Nat. Ecol. Evol.">
        <title>Pezizomycetes genomes reveal the molecular basis of ectomycorrhizal truffle lifestyle.</title>
        <authorList>
            <person name="Murat C."/>
            <person name="Payen T."/>
            <person name="Noel B."/>
            <person name="Kuo A."/>
            <person name="Morin E."/>
            <person name="Chen J."/>
            <person name="Kohler A."/>
            <person name="Krizsan K."/>
            <person name="Balestrini R."/>
            <person name="Da Silva C."/>
            <person name="Montanini B."/>
            <person name="Hainaut M."/>
            <person name="Levati E."/>
            <person name="Barry K.W."/>
            <person name="Belfiori B."/>
            <person name="Cichocki N."/>
            <person name="Clum A."/>
            <person name="Dockter R.B."/>
            <person name="Fauchery L."/>
            <person name="Guy J."/>
            <person name="Iotti M."/>
            <person name="Le Tacon F."/>
            <person name="Lindquist E.A."/>
            <person name="Lipzen A."/>
            <person name="Malagnac F."/>
            <person name="Mello A."/>
            <person name="Molinier V."/>
            <person name="Miyauchi S."/>
            <person name="Poulain J."/>
            <person name="Riccioni C."/>
            <person name="Rubini A."/>
            <person name="Sitrit Y."/>
            <person name="Splivallo R."/>
            <person name="Traeger S."/>
            <person name="Wang M."/>
            <person name="Zifcakova L."/>
            <person name="Wipf D."/>
            <person name="Zambonelli A."/>
            <person name="Paolocci F."/>
            <person name="Nowrousian M."/>
            <person name="Ottonello S."/>
            <person name="Baldrian P."/>
            <person name="Spatafora J.W."/>
            <person name="Henrissat B."/>
            <person name="Nagy L.G."/>
            <person name="Aury J.M."/>
            <person name="Wincker P."/>
            <person name="Grigoriev I.V."/>
            <person name="Bonfante P."/>
            <person name="Martin F.M."/>
        </authorList>
    </citation>
    <scope>NUCLEOTIDE SEQUENCE [LARGE SCALE GENOMIC DNA]</scope>
    <source>
        <strain evidence="2 3">RN42</strain>
    </source>
</reference>
<feature type="region of interest" description="Disordered" evidence="1">
    <location>
        <begin position="1"/>
        <end position="20"/>
    </location>
</feature>
<feature type="compositionally biased region" description="Low complexity" evidence="1">
    <location>
        <begin position="338"/>
        <end position="356"/>
    </location>
</feature>
<dbReference type="AlphaFoldDB" id="A0A3N4HL90"/>
<dbReference type="EMBL" id="ML119814">
    <property type="protein sequence ID" value="RPA73656.1"/>
    <property type="molecule type" value="Genomic_DNA"/>
</dbReference>
<dbReference type="PANTHER" id="PTHR47843">
    <property type="entry name" value="BTB DOMAIN-CONTAINING PROTEIN-RELATED"/>
    <property type="match status" value="1"/>
</dbReference>
<accession>A0A3N4HL90</accession>
<sequence>MSKKRTKKPYDHPLPSSLSTSPTIAVHLVLPGYSKYPTKPPTNDSQVTKKRKIEQTVMEKAATRFHKEMASQYFVGTYHLHVSQLVEQSEYFRGLVAFDGIEVKENSVTLEYPFGHTKTTVASVFGCFVDYLYTGSYDFNKYNFTPSAGNPIPIAKYANIHANYTAMLYVLADRLLADRLKQETLKRMHNLLLVMWFDKPGLHTFFKWESILRMVRIVFDGTALRRKVASSKHSHGLWNSEKSTAAKAVEASGWLGKEPMRKLVAAFLAGCMAPPEEDLVSEGWVRVRQIVVDQFPELNVLMLGYIMSGERFGNLTLAKLGIGEVGKLVKEEFESDPDSSSGSDCDSDSGSGSDSDSSSDSDSGSDSDSDSDSDSSEDSDSDSSDSE</sequence>
<proteinExistence type="predicted"/>
<keyword evidence="3" id="KW-1185">Reference proteome</keyword>
<dbReference type="CDD" id="cd18186">
    <property type="entry name" value="BTB_POZ_ZBTB_KLHL-like"/>
    <property type="match status" value="1"/>
</dbReference>
<organism evidence="2 3">
    <name type="scientific">Ascobolus immersus RN42</name>
    <dbReference type="NCBI Taxonomy" id="1160509"/>
    <lineage>
        <taxon>Eukaryota</taxon>
        <taxon>Fungi</taxon>
        <taxon>Dikarya</taxon>
        <taxon>Ascomycota</taxon>
        <taxon>Pezizomycotina</taxon>
        <taxon>Pezizomycetes</taxon>
        <taxon>Pezizales</taxon>
        <taxon>Ascobolaceae</taxon>
        <taxon>Ascobolus</taxon>
    </lineage>
</organism>
<evidence type="ECO:0000313" key="3">
    <source>
        <dbReference type="Proteomes" id="UP000275078"/>
    </source>
</evidence>
<name>A0A3N4HL90_ASCIM</name>
<dbReference type="InterPro" id="IPR011333">
    <property type="entry name" value="SKP1/BTB/POZ_sf"/>
</dbReference>
<evidence type="ECO:0008006" key="4">
    <source>
        <dbReference type="Google" id="ProtNLM"/>
    </source>
</evidence>